<feature type="compositionally biased region" description="Acidic residues" evidence="1">
    <location>
        <begin position="421"/>
        <end position="430"/>
    </location>
</feature>
<evidence type="ECO:0000313" key="3">
    <source>
        <dbReference type="EMBL" id="KAK2075760.1"/>
    </source>
</evidence>
<organism evidence="3 4">
    <name type="scientific">Prototheca wickerhamii</name>
    <dbReference type="NCBI Taxonomy" id="3111"/>
    <lineage>
        <taxon>Eukaryota</taxon>
        <taxon>Viridiplantae</taxon>
        <taxon>Chlorophyta</taxon>
        <taxon>core chlorophytes</taxon>
        <taxon>Trebouxiophyceae</taxon>
        <taxon>Chlorellales</taxon>
        <taxon>Chlorellaceae</taxon>
        <taxon>Prototheca</taxon>
    </lineage>
</organism>
<name>A0AAD9IEV0_PROWI</name>
<feature type="compositionally biased region" description="Low complexity" evidence="1">
    <location>
        <begin position="435"/>
        <end position="462"/>
    </location>
</feature>
<dbReference type="InterPro" id="IPR052920">
    <property type="entry name" value="DNA-binding_regulatory"/>
</dbReference>
<dbReference type="Proteomes" id="UP001255856">
    <property type="component" value="Unassembled WGS sequence"/>
</dbReference>
<protein>
    <recommendedName>
        <fullName evidence="2">AB hydrolase-1 domain-containing protein</fullName>
    </recommendedName>
</protein>
<dbReference type="InterPro" id="IPR000073">
    <property type="entry name" value="AB_hydrolase_1"/>
</dbReference>
<dbReference type="PROSITE" id="PS50330">
    <property type="entry name" value="UIM"/>
    <property type="match status" value="1"/>
</dbReference>
<evidence type="ECO:0000256" key="1">
    <source>
        <dbReference type="SAM" id="MobiDB-lite"/>
    </source>
</evidence>
<dbReference type="AlphaFoldDB" id="A0AAD9IEV0"/>
<dbReference type="PANTHER" id="PTHR43358">
    <property type="entry name" value="ALPHA/BETA-HYDROLASE"/>
    <property type="match status" value="1"/>
</dbReference>
<gene>
    <name evidence="3" type="ORF">QBZ16_001501</name>
</gene>
<sequence>MSGLSGLWDQLVDAVCRPPRDSDYTDRDLVGGRKAAFRIGRERYYRQDLELENDRGEKLACSHYRPCIVPTPDGRLPAVVYCHCNSGSRRDAEEIVYHFLPRHVTVFALDCAGSGKSEGSWVTLGAREVEDVAAAVRYLRDEGAALTIGLWGRSMGSVAALLYAHRDPSIAGLVLDSPFSRLRDLMLELGASEASLGIPKALTRVALAVLKRSVRRRAGFSIDDVAPLDVVSQVHCPAFFGHGRGDTFVSPEHSRRLAAAYGGEARLELFEGDHNSLRPDEFYDEAAEFMLRALRIEELLGGCEAFWRAAAGATGALSRRSAEPASPRRELNPPWSRSSVDQARGQGVEALSAGPEALTGEAAAEGLDEEAQQLAMAMELSLQSERAERAARSRGEAATDGASPRVDTRPQPAHKAPVFSLDDEDEDEQLEPNIVRATADPAKPAAAAVGRPAAKAQSSSAQHSRDEQAAVEKLAGLMHTLEM</sequence>
<dbReference type="InterPro" id="IPR003903">
    <property type="entry name" value="UIM_dom"/>
</dbReference>
<keyword evidence="4" id="KW-1185">Reference proteome</keyword>
<feature type="region of interest" description="Disordered" evidence="1">
    <location>
        <begin position="317"/>
        <end position="347"/>
    </location>
</feature>
<feature type="domain" description="AB hydrolase-1" evidence="2">
    <location>
        <begin position="77"/>
        <end position="197"/>
    </location>
</feature>
<dbReference type="Pfam" id="PF00561">
    <property type="entry name" value="Abhydrolase_1"/>
    <property type="match status" value="1"/>
</dbReference>
<feature type="region of interest" description="Disordered" evidence="1">
    <location>
        <begin position="382"/>
        <end position="469"/>
    </location>
</feature>
<dbReference type="SUPFAM" id="SSF53474">
    <property type="entry name" value="alpha/beta-Hydrolases"/>
    <property type="match status" value="1"/>
</dbReference>
<accession>A0AAD9IEV0</accession>
<proteinExistence type="predicted"/>
<comment type="caution">
    <text evidence="3">The sequence shown here is derived from an EMBL/GenBank/DDBJ whole genome shotgun (WGS) entry which is preliminary data.</text>
</comment>
<reference evidence="3" key="1">
    <citation type="submission" date="2021-01" db="EMBL/GenBank/DDBJ databases">
        <authorList>
            <person name="Eckstrom K.M.E."/>
        </authorList>
    </citation>
    <scope>NUCLEOTIDE SEQUENCE</scope>
    <source>
        <strain evidence="3">UVCC 0001</strain>
    </source>
</reference>
<dbReference type="EMBL" id="JASFZW010000013">
    <property type="protein sequence ID" value="KAK2075760.1"/>
    <property type="molecule type" value="Genomic_DNA"/>
</dbReference>
<dbReference type="Gene3D" id="3.40.50.1820">
    <property type="entry name" value="alpha/beta hydrolase"/>
    <property type="match status" value="1"/>
</dbReference>
<dbReference type="PANTHER" id="PTHR43358:SF4">
    <property type="entry name" value="ALPHA_BETA HYDROLASE FOLD-1 DOMAIN-CONTAINING PROTEIN"/>
    <property type="match status" value="1"/>
</dbReference>
<feature type="compositionally biased region" description="Basic and acidic residues" evidence="1">
    <location>
        <begin position="320"/>
        <end position="331"/>
    </location>
</feature>
<evidence type="ECO:0000259" key="2">
    <source>
        <dbReference type="Pfam" id="PF00561"/>
    </source>
</evidence>
<feature type="compositionally biased region" description="Basic and acidic residues" evidence="1">
    <location>
        <begin position="385"/>
        <end position="397"/>
    </location>
</feature>
<dbReference type="InterPro" id="IPR029058">
    <property type="entry name" value="AB_hydrolase_fold"/>
</dbReference>
<evidence type="ECO:0000313" key="4">
    <source>
        <dbReference type="Proteomes" id="UP001255856"/>
    </source>
</evidence>